<dbReference type="InterPro" id="IPR054347">
    <property type="entry name" value="TOTE_primase"/>
</dbReference>
<dbReference type="SMART" id="SM00487">
    <property type="entry name" value="DEXDc"/>
    <property type="match status" value="1"/>
</dbReference>
<dbReference type="EMBL" id="CP104067">
    <property type="protein sequence ID" value="WAH43070.1"/>
    <property type="molecule type" value="Genomic_DNA"/>
</dbReference>
<dbReference type="Pfam" id="PF04851">
    <property type="entry name" value="ResIII"/>
    <property type="match status" value="1"/>
</dbReference>
<dbReference type="InterPro" id="IPR050742">
    <property type="entry name" value="Helicase_Restrict-Modif_Enz"/>
</dbReference>
<dbReference type="PROSITE" id="PS51192">
    <property type="entry name" value="HELICASE_ATP_BIND_1"/>
    <property type="match status" value="1"/>
</dbReference>
<dbReference type="InterPro" id="IPR006935">
    <property type="entry name" value="Helicase/UvrB_N"/>
</dbReference>
<keyword evidence="3" id="KW-0347">Helicase</keyword>
<dbReference type="PANTHER" id="PTHR47396">
    <property type="entry name" value="TYPE I RESTRICTION ENZYME ECOKI R PROTEIN"/>
    <property type="match status" value="1"/>
</dbReference>
<keyword evidence="3" id="KW-0378">Hydrolase</keyword>
<keyword evidence="4" id="KW-1185">Reference proteome</keyword>
<accession>A0ABY6ZM78</accession>
<keyword evidence="3" id="KW-0067">ATP-binding</keyword>
<dbReference type="CDD" id="cd18785">
    <property type="entry name" value="SF2_C"/>
    <property type="match status" value="1"/>
</dbReference>
<evidence type="ECO:0000259" key="2">
    <source>
        <dbReference type="PROSITE" id="PS51192"/>
    </source>
</evidence>
<dbReference type="CDD" id="cd17926">
    <property type="entry name" value="DEXHc_RE"/>
    <property type="match status" value="1"/>
</dbReference>
<dbReference type="PANTHER" id="PTHR47396:SF1">
    <property type="entry name" value="ATP-DEPENDENT HELICASE IRC3-RELATED"/>
    <property type="match status" value="1"/>
</dbReference>
<dbReference type="Gene3D" id="3.40.50.300">
    <property type="entry name" value="P-loop containing nucleotide triphosphate hydrolases"/>
    <property type="match status" value="2"/>
</dbReference>
<feature type="coiled-coil region" evidence="1">
    <location>
        <begin position="21"/>
        <end position="55"/>
    </location>
</feature>
<proteinExistence type="predicted"/>
<organism evidence="3 4">
    <name type="scientific">Alicyclobacillus fastidiosus</name>
    <dbReference type="NCBI Taxonomy" id="392011"/>
    <lineage>
        <taxon>Bacteria</taxon>
        <taxon>Bacillati</taxon>
        <taxon>Bacillota</taxon>
        <taxon>Bacilli</taxon>
        <taxon>Bacillales</taxon>
        <taxon>Alicyclobacillaceae</taxon>
        <taxon>Alicyclobacillus</taxon>
    </lineage>
</organism>
<sequence length="831" mass="95026">MPRKSADSKQLKLVFPESTENLRLREENSRLRAENERLQAQAASLIEEINRLRQFVSTDNLHVATFKSSSHSSCTNTNVAESSPPFSHPVTKRSTISEKVALFRSYFRGRDDVYAVRGAEQTGKAPYYPKRQYFRKENGEITWGDNLPLTDDVIRAHLQDEKHPVVVGLYPLLLDETCWFLAIDFDKHSWEDDATAFLETCYQFNIPAALERSRSGNGGHVWIFFHEPVLARTARALGATLLTRTLEKRHQIGLDSYDRMFPNQDTLPKDKKLGNLIALPLQRLAGKEGNSLFIDAKFIPYPDQWIYLSSLRKMKSSEVEAIVREAEQRGDTICVAKTLTNDTNGYEPWNWSSQQSVSSLPETLPNQLQIVLSNMLYIQKQSLNSSQINFFRGLAAFQNPEFYKAQAMRLSTYGIPRIIDCSEETPDYIALPRGCQDEVAERLNGHNTEIVIDDKRNRGAKIDVEFRGKLREEQRNAVDQLAKHDIGTLTATTAFGKTVVAAWMIAARATNTLILVHRTQLMEQWRERLAAFLNIAIKEIGVIGGGKSKRTGRIDIALIQSLYVNREVKDFVADYGHIIVDECHHISAVSFEHVLRQARARYVLGLTATLARKDGKHPIVLMQCGPVRYRVDAKSQAMKRPFTHVVIPRHTNFKLSDDESNLRIQQVYDRLLFDESRNDMIFDDLLSALDQGRSPILLTDRRSHLEYFEKRLKGFAKNIIVLRGGMGKKQLKVAQEKINAIPPGEERVILATGRFIGEGFDDERLDTLFLVLPISWKGTLQQYAGRLHRIYDLKDEVQIYDYVDDHVPMLSRMYQKRLKGYQAMGYTERNS</sequence>
<reference evidence="3" key="1">
    <citation type="submission" date="2022-08" db="EMBL/GenBank/DDBJ databases">
        <title>Alicyclobacillus fastidiosus DSM 17978, complete genome.</title>
        <authorList>
            <person name="Wang Q."/>
            <person name="Cai R."/>
            <person name="Wang Z."/>
        </authorList>
    </citation>
    <scope>NUCLEOTIDE SEQUENCE</scope>
    <source>
        <strain evidence="3">DSM 17978</strain>
    </source>
</reference>
<keyword evidence="1" id="KW-0175">Coiled coil</keyword>
<evidence type="ECO:0000256" key="1">
    <source>
        <dbReference type="SAM" id="Coils"/>
    </source>
</evidence>
<name>A0ABY6ZM78_9BACL</name>
<dbReference type="GO" id="GO:0004386">
    <property type="term" value="F:helicase activity"/>
    <property type="evidence" value="ECO:0007669"/>
    <property type="project" value="UniProtKB-KW"/>
</dbReference>
<dbReference type="InterPro" id="IPR014001">
    <property type="entry name" value="Helicase_ATP-bd"/>
</dbReference>
<protein>
    <submittedName>
        <fullName evidence="3">DEAD/DEAH box helicase family protein</fullName>
    </submittedName>
</protein>
<keyword evidence="3" id="KW-0547">Nucleotide-binding</keyword>
<gene>
    <name evidence="3" type="ORF">NZD89_06580</name>
</gene>
<evidence type="ECO:0000313" key="4">
    <source>
        <dbReference type="Proteomes" id="UP001164761"/>
    </source>
</evidence>
<dbReference type="InterPro" id="IPR027417">
    <property type="entry name" value="P-loop_NTPase"/>
</dbReference>
<dbReference type="SUPFAM" id="SSF52540">
    <property type="entry name" value="P-loop containing nucleoside triphosphate hydrolases"/>
    <property type="match status" value="2"/>
</dbReference>
<dbReference type="Proteomes" id="UP001164761">
    <property type="component" value="Chromosome"/>
</dbReference>
<dbReference type="RefSeq" id="WP_268006948.1">
    <property type="nucleotide sequence ID" value="NZ_CP104067.1"/>
</dbReference>
<evidence type="ECO:0000313" key="3">
    <source>
        <dbReference type="EMBL" id="WAH43070.1"/>
    </source>
</evidence>
<dbReference type="Pfam" id="PF22548">
    <property type="entry name" value="AEP-TOTE"/>
    <property type="match status" value="1"/>
</dbReference>
<feature type="domain" description="Helicase ATP-binding" evidence="2">
    <location>
        <begin position="478"/>
        <end position="628"/>
    </location>
</feature>